<proteinExistence type="predicted"/>
<dbReference type="EMBL" id="CABFUZ020000166">
    <property type="protein sequence ID" value="VVM07466.1"/>
    <property type="molecule type" value="Genomic_DNA"/>
</dbReference>
<accession>A0A5E6MER6</accession>
<evidence type="ECO:0008006" key="3">
    <source>
        <dbReference type="Google" id="ProtNLM"/>
    </source>
</evidence>
<name>A0A5E6MER6_9BACT</name>
<protein>
    <recommendedName>
        <fullName evidence="3">FAD-binding domain-containing protein</fullName>
    </recommendedName>
</protein>
<evidence type="ECO:0000313" key="2">
    <source>
        <dbReference type="Proteomes" id="UP000381693"/>
    </source>
</evidence>
<gene>
    <name evidence="1" type="ORF">MAMC_01628</name>
</gene>
<comment type="caution">
    <text evidence="1">The sequence shown here is derived from an EMBL/GenBank/DDBJ whole genome shotgun (WGS) entry which is preliminary data.</text>
</comment>
<evidence type="ECO:0000313" key="1">
    <source>
        <dbReference type="EMBL" id="VVM07466.1"/>
    </source>
</evidence>
<dbReference type="InterPro" id="IPR050407">
    <property type="entry name" value="Geranylgeranyl_reductase"/>
</dbReference>
<organism evidence="1 2">
    <name type="scientific">Methylacidimicrobium cyclopophantes</name>
    <dbReference type="NCBI Taxonomy" id="1041766"/>
    <lineage>
        <taxon>Bacteria</taxon>
        <taxon>Pseudomonadati</taxon>
        <taxon>Verrucomicrobiota</taxon>
        <taxon>Methylacidimicrobium</taxon>
    </lineage>
</organism>
<dbReference type="PANTHER" id="PTHR42685:SF22">
    <property type="entry name" value="CONDITIONED MEDIUM FACTOR RECEPTOR 1"/>
    <property type="match status" value="1"/>
</dbReference>
<dbReference type="InterPro" id="IPR036188">
    <property type="entry name" value="FAD/NAD-bd_sf"/>
</dbReference>
<sequence>MGRTKPEGSSALLGRWGDAVAMKPVEIVGGGLAGLALGIALRKRGIPVGILEAARYPRHKVCGEFLSGGDPGLFEALGILDLLERFPIQRSLLFASRGKVFFRSTLPRPAYGASRFLLDARLAERFQQLGGELHLGERVAAPSEKGRVVATGRPRGEARWLGIRIELAAASPRADLEMHFGKRGYAGLASTGRGRANLCALLEGSAFPRQGALSRIEFFSACLEERGLGSLAELLGRGEPLPESFVAVAGFRLGRNPCEAEEIRIGDAYAAIPPFTGNGMAMALESALLAADPLADYARGRLSWREARGSVELLLWQRLRRRMRWALALHRWILRDGVGGSLWWLLGRRLIPFDFLCGRLQGSPSEGEFG</sequence>
<dbReference type="AlphaFoldDB" id="A0A5E6MER6"/>
<keyword evidence="2" id="KW-1185">Reference proteome</keyword>
<reference evidence="1" key="1">
    <citation type="submission" date="2019-09" db="EMBL/GenBank/DDBJ databases">
        <authorList>
            <person name="Cremers G."/>
        </authorList>
    </citation>
    <scope>NUCLEOTIDE SEQUENCE [LARGE SCALE GENOMIC DNA]</scope>
    <source>
        <strain evidence="1">3B</strain>
    </source>
</reference>
<dbReference type="PRINTS" id="PR00420">
    <property type="entry name" value="RNGMNOXGNASE"/>
</dbReference>
<dbReference type="Proteomes" id="UP000381693">
    <property type="component" value="Unassembled WGS sequence"/>
</dbReference>
<dbReference type="PANTHER" id="PTHR42685">
    <property type="entry name" value="GERANYLGERANYL DIPHOSPHATE REDUCTASE"/>
    <property type="match status" value="1"/>
</dbReference>
<dbReference type="SUPFAM" id="SSF51905">
    <property type="entry name" value="FAD/NAD(P)-binding domain"/>
    <property type="match status" value="1"/>
</dbReference>
<dbReference type="Gene3D" id="3.50.50.60">
    <property type="entry name" value="FAD/NAD(P)-binding domain"/>
    <property type="match status" value="2"/>
</dbReference>